<name>A0A8C4R3Y7_EPTBU</name>
<dbReference type="GO" id="GO:0019899">
    <property type="term" value="F:enzyme binding"/>
    <property type="evidence" value="ECO:0007669"/>
    <property type="project" value="UniProtKB-ARBA"/>
</dbReference>
<evidence type="ECO:0000256" key="12">
    <source>
        <dbReference type="ARBA" id="ARBA00022840"/>
    </source>
</evidence>
<evidence type="ECO:0000256" key="27">
    <source>
        <dbReference type="ARBA" id="ARBA00083185"/>
    </source>
</evidence>
<comment type="subcellular location">
    <subcellularLocation>
        <location evidence="3">Cytoplasm</location>
    </subcellularLocation>
    <subcellularLocation>
        <location evidence="2">Nucleus</location>
    </subcellularLocation>
</comment>
<dbReference type="Pfam" id="PF00069">
    <property type="entry name" value="Pkinase"/>
    <property type="match status" value="1"/>
</dbReference>
<dbReference type="InterPro" id="IPR011009">
    <property type="entry name" value="Kinase-like_dom_sf"/>
</dbReference>
<dbReference type="GO" id="GO:0005737">
    <property type="term" value="C:cytoplasm"/>
    <property type="evidence" value="ECO:0007669"/>
    <property type="project" value="UniProtKB-SubCell"/>
</dbReference>
<evidence type="ECO:0000256" key="2">
    <source>
        <dbReference type="ARBA" id="ARBA00004123"/>
    </source>
</evidence>
<comment type="catalytic activity">
    <reaction evidence="23">
        <text>L-tyrosyl-[protein] + ATP = O-phospho-L-tyrosyl-[protein] + ADP + H(+)</text>
        <dbReference type="Rhea" id="RHEA:10596"/>
        <dbReference type="Rhea" id="RHEA-COMP:10136"/>
        <dbReference type="Rhea" id="RHEA-COMP:20101"/>
        <dbReference type="ChEBI" id="CHEBI:15378"/>
        <dbReference type="ChEBI" id="CHEBI:30616"/>
        <dbReference type="ChEBI" id="CHEBI:46858"/>
        <dbReference type="ChEBI" id="CHEBI:61978"/>
        <dbReference type="ChEBI" id="CHEBI:456216"/>
        <dbReference type="EC" id="2.7.12.2"/>
    </reaction>
</comment>
<dbReference type="GO" id="GO:0004708">
    <property type="term" value="F:MAP kinase kinase activity"/>
    <property type="evidence" value="ECO:0007669"/>
    <property type="project" value="UniProtKB-EC"/>
</dbReference>
<evidence type="ECO:0000256" key="1">
    <source>
        <dbReference type="ARBA" id="ARBA00001946"/>
    </source>
</evidence>
<evidence type="ECO:0000256" key="21">
    <source>
        <dbReference type="ARBA" id="ARBA00049014"/>
    </source>
</evidence>
<evidence type="ECO:0000256" key="9">
    <source>
        <dbReference type="ARBA" id="ARBA00022723"/>
    </source>
</evidence>
<keyword evidence="14" id="KW-0007">Acetylation</keyword>
<comment type="catalytic activity">
    <reaction evidence="22">
        <text>L-threonyl-[protein] + ATP = O-phospho-L-threonyl-[protein] + ADP + H(+)</text>
        <dbReference type="Rhea" id="RHEA:46608"/>
        <dbReference type="Rhea" id="RHEA-COMP:11060"/>
        <dbReference type="Rhea" id="RHEA-COMP:11605"/>
        <dbReference type="ChEBI" id="CHEBI:15378"/>
        <dbReference type="ChEBI" id="CHEBI:30013"/>
        <dbReference type="ChEBI" id="CHEBI:30616"/>
        <dbReference type="ChEBI" id="CHEBI:61977"/>
        <dbReference type="ChEBI" id="CHEBI:456216"/>
        <dbReference type="EC" id="2.7.12.2"/>
    </reaction>
</comment>
<evidence type="ECO:0000256" key="17">
    <source>
        <dbReference type="ARBA" id="ARBA00023137"/>
    </source>
</evidence>
<evidence type="ECO:0000256" key="25">
    <source>
        <dbReference type="ARBA" id="ARBA00077430"/>
    </source>
</evidence>
<dbReference type="GO" id="GO:0004713">
    <property type="term" value="F:protein tyrosine kinase activity"/>
    <property type="evidence" value="ECO:0007669"/>
    <property type="project" value="UniProtKB-KW"/>
</dbReference>
<dbReference type="GeneTree" id="ENSGT00940000158914"/>
<evidence type="ECO:0000256" key="14">
    <source>
        <dbReference type="ARBA" id="ARBA00022990"/>
    </source>
</evidence>
<evidence type="ECO:0000256" key="6">
    <source>
        <dbReference type="ARBA" id="ARBA00022553"/>
    </source>
</evidence>
<dbReference type="Gene3D" id="1.10.510.10">
    <property type="entry name" value="Transferase(Phosphotransferase) domain 1"/>
    <property type="match status" value="1"/>
</dbReference>
<dbReference type="GO" id="GO:0005634">
    <property type="term" value="C:nucleus"/>
    <property type="evidence" value="ECO:0007669"/>
    <property type="project" value="UniProtKB-SubCell"/>
</dbReference>
<evidence type="ECO:0000256" key="3">
    <source>
        <dbReference type="ARBA" id="ARBA00004496"/>
    </source>
</evidence>
<dbReference type="GO" id="GO:0005524">
    <property type="term" value="F:ATP binding"/>
    <property type="evidence" value="ECO:0007669"/>
    <property type="project" value="UniProtKB-KW"/>
</dbReference>
<dbReference type="PANTHER" id="PTHR47238:SF2">
    <property type="entry name" value="DUAL SPECIFICITY MITOGEN-ACTIVATED PROTEIN KINASE KINASE HEMIPTEROUS"/>
    <property type="match status" value="1"/>
</dbReference>
<sequence length="456" mass="51582">MATSSLEQKLSRLQAKLNQERRHPAPRIPLPLDKPDTSPMGASRPSRRAASLTLHRPLSGPEGKDKQDKDEGLFTLSLPRRGKEEPPQPPIRQRQCLALLPHPTCPAPRSLESLELDAKLQEVMRQTGYLTLDGKKYRVAFSDLETLGEMGSGSCGQVWRMRFPPTQQLLAVKQMRRSGNREENKRILMDLDVVLKSHDCPYIVRSFGSFITGTDVFIVMELMDSCAEKLKKRIRGPIPERILGKMAVAILHALHYLKERHGVIHRDVKPSNFLLDSLGRVKLCDFGISGRLVDSRARTRGAGCAAYMAPERIDPPDPSRPDYDIRADVWSLGISMVELATGEFPYLGCHTDFEVLTRVLQEEPPALPLSLPCSPDFRSFVSDCLIKDHRKRPKYQKLLEHNFIRHYEEANVDVGAWYREVVATTELRCAVLEPHLASKTLLKCSLSVNQRLLNIY</sequence>
<dbReference type="GO" id="GO:0006950">
    <property type="term" value="P:response to stress"/>
    <property type="evidence" value="ECO:0007669"/>
    <property type="project" value="UniProtKB-ARBA"/>
</dbReference>
<keyword evidence="6" id="KW-0597">Phosphoprotein</keyword>
<evidence type="ECO:0000256" key="24">
    <source>
        <dbReference type="ARBA" id="ARBA00073834"/>
    </source>
</evidence>
<keyword evidence="16" id="KW-0175">Coiled coil</keyword>
<dbReference type="FunFam" id="1.10.510.10:FF:000214">
    <property type="entry name" value="Dual specificity mitogen-activated protein kinase kinase 7"/>
    <property type="match status" value="1"/>
</dbReference>
<dbReference type="Ensembl" id="ENSEBUT00000025526.1">
    <property type="protein sequence ID" value="ENSEBUP00000024950.1"/>
    <property type="gene ID" value="ENSEBUG00000015407.1"/>
</dbReference>
<keyword evidence="17" id="KW-0829">Tyrosine-protein kinase</keyword>
<dbReference type="CDD" id="cd06618">
    <property type="entry name" value="PKc_MKK7"/>
    <property type="match status" value="1"/>
</dbReference>
<dbReference type="InterPro" id="IPR008271">
    <property type="entry name" value="Ser/Thr_kinase_AS"/>
</dbReference>
<dbReference type="InterPro" id="IPR000719">
    <property type="entry name" value="Prot_kinase_dom"/>
</dbReference>
<dbReference type="Proteomes" id="UP000694388">
    <property type="component" value="Unplaced"/>
</dbReference>
<dbReference type="SMART" id="SM00220">
    <property type="entry name" value="S_TKc"/>
    <property type="match status" value="1"/>
</dbReference>
<evidence type="ECO:0000256" key="11">
    <source>
        <dbReference type="ARBA" id="ARBA00022777"/>
    </source>
</evidence>
<keyword evidence="10" id="KW-0547">Nucleotide-binding</keyword>
<comment type="catalytic activity">
    <reaction evidence="21">
        <text>L-seryl-[protein] + ATP = O-phospho-L-seryl-[protein] + ADP + H(+)</text>
        <dbReference type="Rhea" id="RHEA:17989"/>
        <dbReference type="Rhea" id="RHEA-COMP:9863"/>
        <dbReference type="Rhea" id="RHEA-COMP:11604"/>
        <dbReference type="ChEBI" id="CHEBI:15378"/>
        <dbReference type="ChEBI" id="CHEBI:29999"/>
        <dbReference type="ChEBI" id="CHEBI:30616"/>
        <dbReference type="ChEBI" id="CHEBI:83421"/>
        <dbReference type="ChEBI" id="CHEBI:456216"/>
        <dbReference type="EC" id="2.7.12.2"/>
    </reaction>
</comment>
<evidence type="ECO:0000256" key="15">
    <source>
        <dbReference type="ARBA" id="ARBA00023016"/>
    </source>
</evidence>
<dbReference type="GO" id="GO:0001756">
    <property type="term" value="P:somitogenesis"/>
    <property type="evidence" value="ECO:0007669"/>
    <property type="project" value="Ensembl"/>
</dbReference>
<keyword evidence="11" id="KW-0418">Kinase</keyword>
<evidence type="ECO:0000256" key="10">
    <source>
        <dbReference type="ARBA" id="ARBA00022741"/>
    </source>
</evidence>
<evidence type="ECO:0000256" key="19">
    <source>
        <dbReference type="ARBA" id="ARBA00038035"/>
    </source>
</evidence>
<keyword evidence="12" id="KW-0067">ATP-binding</keyword>
<feature type="compositionally biased region" description="Basic and acidic residues" evidence="28">
    <location>
        <begin position="62"/>
        <end position="71"/>
    </location>
</feature>
<evidence type="ECO:0000256" key="28">
    <source>
        <dbReference type="SAM" id="MobiDB-lite"/>
    </source>
</evidence>
<dbReference type="FunFam" id="3.30.200.20:FF:000040">
    <property type="entry name" value="Dual specificity mitogen-activated protein kinase kinase"/>
    <property type="match status" value="1"/>
</dbReference>
<dbReference type="PANTHER" id="PTHR47238">
    <property type="entry name" value="MITOGEN-ACTIVATED PROTEIN KINASE KINASE 5"/>
    <property type="match status" value="1"/>
</dbReference>
<evidence type="ECO:0000256" key="5">
    <source>
        <dbReference type="ARBA" id="ARBA00022527"/>
    </source>
</evidence>
<keyword evidence="31" id="KW-1185">Reference proteome</keyword>
<dbReference type="EC" id="2.7.12.2" evidence="20"/>
<feature type="domain" description="Protein kinase" evidence="29">
    <location>
        <begin position="144"/>
        <end position="404"/>
    </location>
</feature>
<evidence type="ECO:0000259" key="29">
    <source>
        <dbReference type="PROSITE" id="PS50011"/>
    </source>
</evidence>
<evidence type="ECO:0000256" key="18">
    <source>
        <dbReference type="ARBA" id="ARBA00023242"/>
    </source>
</evidence>
<feature type="region of interest" description="Disordered" evidence="28">
    <location>
        <begin position="1"/>
        <end position="71"/>
    </location>
</feature>
<evidence type="ECO:0000256" key="4">
    <source>
        <dbReference type="ARBA" id="ARBA00022490"/>
    </source>
</evidence>
<dbReference type="GO" id="GO:0006915">
    <property type="term" value="P:apoptotic process"/>
    <property type="evidence" value="ECO:0007669"/>
    <property type="project" value="UniProtKB-KW"/>
</dbReference>
<dbReference type="Gene3D" id="3.30.200.20">
    <property type="entry name" value="Phosphorylase Kinase, domain 1"/>
    <property type="match status" value="1"/>
</dbReference>
<evidence type="ECO:0000313" key="31">
    <source>
        <dbReference type="Proteomes" id="UP000694388"/>
    </source>
</evidence>
<accession>A0A8C4R3Y7</accession>
<dbReference type="GO" id="GO:0000287">
    <property type="term" value="F:magnesium ion binding"/>
    <property type="evidence" value="ECO:0007669"/>
    <property type="project" value="UniProtKB-ARBA"/>
</dbReference>
<dbReference type="InterPro" id="IPR052468">
    <property type="entry name" value="Dual_spec_MAPK_kinase"/>
</dbReference>
<dbReference type="GO" id="GO:0004674">
    <property type="term" value="F:protein serine/threonine kinase activity"/>
    <property type="evidence" value="ECO:0007669"/>
    <property type="project" value="UniProtKB-KW"/>
</dbReference>
<reference evidence="30" key="1">
    <citation type="submission" date="2025-08" db="UniProtKB">
        <authorList>
            <consortium name="Ensembl"/>
        </authorList>
    </citation>
    <scope>IDENTIFICATION</scope>
</reference>
<evidence type="ECO:0000256" key="8">
    <source>
        <dbReference type="ARBA" id="ARBA00022703"/>
    </source>
</evidence>
<evidence type="ECO:0000256" key="16">
    <source>
        <dbReference type="ARBA" id="ARBA00023054"/>
    </source>
</evidence>
<evidence type="ECO:0000256" key="23">
    <source>
        <dbReference type="ARBA" id="ARBA00051693"/>
    </source>
</evidence>
<evidence type="ECO:0000256" key="22">
    <source>
        <dbReference type="ARBA" id="ARBA00049299"/>
    </source>
</evidence>
<dbReference type="PROSITE" id="PS00108">
    <property type="entry name" value="PROTEIN_KINASE_ST"/>
    <property type="match status" value="1"/>
</dbReference>
<keyword evidence="8" id="KW-0053">Apoptosis</keyword>
<keyword evidence="18" id="KW-0539">Nucleus</keyword>
<evidence type="ECO:0000256" key="7">
    <source>
        <dbReference type="ARBA" id="ARBA00022679"/>
    </source>
</evidence>
<keyword evidence="13" id="KW-0460">Magnesium</keyword>
<keyword evidence="7" id="KW-0808">Transferase</keyword>
<dbReference type="SUPFAM" id="SSF56112">
    <property type="entry name" value="Protein kinase-like (PK-like)"/>
    <property type="match status" value="1"/>
</dbReference>
<keyword evidence="4" id="KW-0963">Cytoplasm</keyword>
<evidence type="ECO:0000256" key="26">
    <source>
        <dbReference type="ARBA" id="ARBA00081151"/>
    </source>
</evidence>
<comment type="similarity">
    <text evidence="19">Belongs to the protein kinase superfamily. STE Ser/Thr protein kinase family. MAP kinase kinase subfamily.</text>
</comment>
<evidence type="ECO:0000256" key="20">
    <source>
        <dbReference type="ARBA" id="ARBA00038999"/>
    </source>
</evidence>
<dbReference type="PROSITE" id="PS50011">
    <property type="entry name" value="PROTEIN_KINASE_DOM"/>
    <property type="match status" value="1"/>
</dbReference>
<keyword evidence="5" id="KW-0723">Serine/threonine-protein kinase</keyword>
<keyword evidence="15" id="KW-0346">Stress response</keyword>
<evidence type="ECO:0000313" key="30">
    <source>
        <dbReference type="Ensembl" id="ENSEBUP00000024950.1"/>
    </source>
</evidence>
<dbReference type="AlphaFoldDB" id="A0A8C4R3Y7"/>
<comment type="cofactor">
    <cofactor evidence="1">
        <name>Mg(2+)</name>
        <dbReference type="ChEBI" id="CHEBI:18420"/>
    </cofactor>
</comment>
<evidence type="ECO:0000256" key="13">
    <source>
        <dbReference type="ARBA" id="ARBA00022842"/>
    </source>
</evidence>
<keyword evidence="9" id="KW-0479">Metal-binding</keyword>
<protein>
    <recommendedName>
        <fullName evidence="24">Dual specificity mitogen-activated protein kinase kinase 7</fullName>
        <ecNumber evidence="20">2.7.12.2</ecNumber>
    </recommendedName>
    <alternativeName>
        <fullName evidence="26">JNK-activating kinase 2</fullName>
    </alternativeName>
    <alternativeName>
        <fullName evidence="25">MAPK/ERK kinase 7</fullName>
    </alternativeName>
    <alternativeName>
        <fullName evidence="27">c-Jun N-terminal kinase kinase 2</fullName>
    </alternativeName>
</protein>
<organism evidence="30 31">
    <name type="scientific">Eptatretus burgeri</name>
    <name type="common">Inshore hagfish</name>
    <dbReference type="NCBI Taxonomy" id="7764"/>
    <lineage>
        <taxon>Eukaryota</taxon>
        <taxon>Metazoa</taxon>
        <taxon>Chordata</taxon>
        <taxon>Craniata</taxon>
        <taxon>Vertebrata</taxon>
        <taxon>Cyclostomata</taxon>
        <taxon>Myxini</taxon>
        <taxon>Myxiniformes</taxon>
        <taxon>Myxinidae</taxon>
        <taxon>Eptatretinae</taxon>
        <taxon>Eptatretus</taxon>
    </lineage>
</organism>
<dbReference type="GO" id="GO:0043410">
    <property type="term" value="P:positive regulation of MAPK cascade"/>
    <property type="evidence" value="ECO:0007669"/>
    <property type="project" value="UniProtKB-ARBA"/>
</dbReference>
<proteinExistence type="inferred from homology"/>
<reference evidence="30" key="2">
    <citation type="submission" date="2025-09" db="UniProtKB">
        <authorList>
            <consortium name="Ensembl"/>
        </authorList>
    </citation>
    <scope>IDENTIFICATION</scope>
</reference>